<reference evidence="2 3" key="1">
    <citation type="submission" date="2019-09" db="EMBL/GenBank/DDBJ databases">
        <title>Draft genome sequences of 48 bacterial type strains from the CCUG.</title>
        <authorList>
            <person name="Tunovic T."/>
            <person name="Pineiro-Iglesias B."/>
            <person name="Unosson C."/>
            <person name="Inganas E."/>
            <person name="Ohlen M."/>
            <person name="Cardew S."/>
            <person name="Jensie-Markopoulos S."/>
            <person name="Salva-Serra F."/>
            <person name="Jaen-Luchoro D."/>
            <person name="Karlsson R."/>
            <person name="Svensson-Stadler L."/>
            <person name="Chun J."/>
            <person name="Moore E."/>
        </authorList>
    </citation>
    <scope>NUCLEOTIDE SEQUENCE [LARGE SCALE GENOMIC DNA]</scope>
    <source>
        <strain evidence="2 3">CCUG 51522</strain>
    </source>
</reference>
<proteinExistence type="predicted"/>
<organism evidence="2 3">
    <name type="scientific">Pseudomonas lini</name>
    <dbReference type="NCBI Taxonomy" id="163011"/>
    <lineage>
        <taxon>Bacteria</taxon>
        <taxon>Pseudomonadati</taxon>
        <taxon>Pseudomonadota</taxon>
        <taxon>Gammaproteobacteria</taxon>
        <taxon>Pseudomonadales</taxon>
        <taxon>Pseudomonadaceae</taxon>
        <taxon>Pseudomonas</taxon>
    </lineage>
</organism>
<comment type="caution">
    <text evidence="2">The sequence shown here is derived from an EMBL/GenBank/DDBJ whole genome shotgun (WGS) entry which is preliminary data.</text>
</comment>
<name>A0A7V7TJA5_9PSED</name>
<sequence>MLNESLARRCDRLVDPAAQWLSGDFQGAAARQRARAQRVARQMDQHQRLGRADEPGTDAHRRQSLSGGQLLQGQAP</sequence>
<feature type="compositionally biased region" description="Basic and acidic residues" evidence="1">
    <location>
        <begin position="41"/>
        <end position="61"/>
    </location>
</feature>
<dbReference type="AlphaFoldDB" id="A0A7V7TJA5"/>
<accession>A0A7V7TJA5</accession>
<evidence type="ECO:0000313" key="3">
    <source>
        <dbReference type="Proteomes" id="UP000434925"/>
    </source>
</evidence>
<dbReference type="EMBL" id="VZPO01000014">
    <property type="protein sequence ID" value="KAB0497216.1"/>
    <property type="molecule type" value="Genomic_DNA"/>
</dbReference>
<evidence type="ECO:0000256" key="1">
    <source>
        <dbReference type="SAM" id="MobiDB-lite"/>
    </source>
</evidence>
<gene>
    <name evidence="2" type="ORF">F7R14_28175</name>
</gene>
<protein>
    <submittedName>
        <fullName evidence="2">Uncharacterized protein</fullName>
    </submittedName>
</protein>
<feature type="compositionally biased region" description="Low complexity" evidence="1">
    <location>
        <begin position="64"/>
        <end position="76"/>
    </location>
</feature>
<feature type="region of interest" description="Disordered" evidence="1">
    <location>
        <begin position="32"/>
        <end position="76"/>
    </location>
</feature>
<dbReference type="Proteomes" id="UP000434925">
    <property type="component" value="Unassembled WGS sequence"/>
</dbReference>
<evidence type="ECO:0000313" key="2">
    <source>
        <dbReference type="EMBL" id="KAB0497216.1"/>
    </source>
</evidence>